<feature type="region of interest" description="Disordered" evidence="1">
    <location>
        <begin position="46"/>
        <end position="115"/>
    </location>
</feature>
<accession>A0A9D4PUV7</accession>
<gene>
    <name evidence="2" type="ORF">HPB52_006698</name>
</gene>
<dbReference type="Proteomes" id="UP000821837">
    <property type="component" value="Unassembled WGS sequence"/>
</dbReference>
<organism evidence="2 3">
    <name type="scientific">Rhipicephalus sanguineus</name>
    <name type="common">Brown dog tick</name>
    <name type="synonym">Ixodes sanguineus</name>
    <dbReference type="NCBI Taxonomy" id="34632"/>
    <lineage>
        <taxon>Eukaryota</taxon>
        <taxon>Metazoa</taxon>
        <taxon>Ecdysozoa</taxon>
        <taxon>Arthropoda</taxon>
        <taxon>Chelicerata</taxon>
        <taxon>Arachnida</taxon>
        <taxon>Acari</taxon>
        <taxon>Parasitiformes</taxon>
        <taxon>Ixodida</taxon>
        <taxon>Ixodoidea</taxon>
        <taxon>Ixodidae</taxon>
        <taxon>Rhipicephalinae</taxon>
        <taxon>Rhipicephalus</taxon>
        <taxon>Rhipicephalus</taxon>
    </lineage>
</organism>
<protein>
    <submittedName>
        <fullName evidence="2">Uncharacterized protein</fullName>
    </submittedName>
</protein>
<comment type="caution">
    <text evidence="2">The sequence shown here is derived from an EMBL/GenBank/DDBJ whole genome shotgun (WGS) entry which is preliminary data.</text>
</comment>
<evidence type="ECO:0000313" key="2">
    <source>
        <dbReference type="EMBL" id="KAH7956188.1"/>
    </source>
</evidence>
<feature type="compositionally biased region" description="Basic residues" evidence="1">
    <location>
        <begin position="1"/>
        <end position="13"/>
    </location>
</feature>
<feature type="region of interest" description="Disordered" evidence="1">
    <location>
        <begin position="1"/>
        <end position="25"/>
    </location>
</feature>
<evidence type="ECO:0000256" key="1">
    <source>
        <dbReference type="SAM" id="MobiDB-lite"/>
    </source>
</evidence>
<reference evidence="2" key="1">
    <citation type="journal article" date="2020" name="Cell">
        <title>Large-Scale Comparative Analyses of Tick Genomes Elucidate Their Genetic Diversity and Vector Capacities.</title>
        <authorList>
            <consortium name="Tick Genome and Microbiome Consortium (TIGMIC)"/>
            <person name="Jia N."/>
            <person name="Wang J."/>
            <person name="Shi W."/>
            <person name="Du L."/>
            <person name="Sun Y."/>
            <person name="Zhan W."/>
            <person name="Jiang J.F."/>
            <person name="Wang Q."/>
            <person name="Zhang B."/>
            <person name="Ji P."/>
            <person name="Bell-Sakyi L."/>
            <person name="Cui X.M."/>
            <person name="Yuan T.T."/>
            <person name="Jiang B.G."/>
            <person name="Yang W.F."/>
            <person name="Lam T.T."/>
            <person name="Chang Q.C."/>
            <person name="Ding S.J."/>
            <person name="Wang X.J."/>
            <person name="Zhu J.G."/>
            <person name="Ruan X.D."/>
            <person name="Zhao L."/>
            <person name="Wei J.T."/>
            <person name="Ye R.Z."/>
            <person name="Que T.C."/>
            <person name="Du C.H."/>
            <person name="Zhou Y.H."/>
            <person name="Cheng J.X."/>
            <person name="Dai P.F."/>
            <person name="Guo W.B."/>
            <person name="Han X.H."/>
            <person name="Huang E.J."/>
            <person name="Li L.F."/>
            <person name="Wei W."/>
            <person name="Gao Y.C."/>
            <person name="Liu J.Z."/>
            <person name="Shao H.Z."/>
            <person name="Wang X."/>
            <person name="Wang C.C."/>
            <person name="Yang T.C."/>
            <person name="Huo Q.B."/>
            <person name="Li W."/>
            <person name="Chen H.Y."/>
            <person name="Chen S.E."/>
            <person name="Zhou L.G."/>
            <person name="Ni X.B."/>
            <person name="Tian J.H."/>
            <person name="Sheng Y."/>
            <person name="Liu T."/>
            <person name="Pan Y.S."/>
            <person name="Xia L.Y."/>
            <person name="Li J."/>
            <person name="Zhao F."/>
            <person name="Cao W.C."/>
        </authorList>
    </citation>
    <scope>NUCLEOTIDE SEQUENCE</scope>
    <source>
        <strain evidence="2">Rsan-2018</strain>
    </source>
</reference>
<sequence length="115" mass="12641">MPALRLQKHLRGFQRRETQSSAKTALTRSWLVQGERKQLRGVLPVGLLPRQKLPQQSQRPQAKEKGTLEQKDNKEACVPGSEPAILSNGSHPESDDIAKPAANADNMPDTPAVDV</sequence>
<proteinExistence type="predicted"/>
<dbReference type="AlphaFoldDB" id="A0A9D4PUV7"/>
<name>A0A9D4PUV7_RHISA</name>
<feature type="compositionally biased region" description="Basic and acidic residues" evidence="1">
    <location>
        <begin position="61"/>
        <end position="75"/>
    </location>
</feature>
<keyword evidence="3" id="KW-1185">Reference proteome</keyword>
<dbReference type="EMBL" id="JABSTV010001250">
    <property type="protein sequence ID" value="KAH7956188.1"/>
    <property type="molecule type" value="Genomic_DNA"/>
</dbReference>
<reference evidence="2" key="2">
    <citation type="submission" date="2021-09" db="EMBL/GenBank/DDBJ databases">
        <authorList>
            <person name="Jia N."/>
            <person name="Wang J."/>
            <person name="Shi W."/>
            <person name="Du L."/>
            <person name="Sun Y."/>
            <person name="Zhan W."/>
            <person name="Jiang J."/>
            <person name="Wang Q."/>
            <person name="Zhang B."/>
            <person name="Ji P."/>
            <person name="Sakyi L.B."/>
            <person name="Cui X."/>
            <person name="Yuan T."/>
            <person name="Jiang B."/>
            <person name="Yang W."/>
            <person name="Lam T.T.-Y."/>
            <person name="Chang Q."/>
            <person name="Ding S."/>
            <person name="Wang X."/>
            <person name="Zhu J."/>
            <person name="Ruan X."/>
            <person name="Zhao L."/>
            <person name="Wei J."/>
            <person name="Que T."/>
            <person name="Du C."/>
            <person name="Cheng J."/>
            <person name="Dai P."/>
            <person name="Han X."/>
            <person name="Huang E."/>
            <person name="Gao Y."/>
            <person name="Liu J."/>
            <person name="Shao H."/>
            <person name="Ye R."/>
            <person name="Li L."/>
            <person name="Wei W."/>
            <person name="Wang X."/>
            <person name="Wang C."/>
            <person name="Huo Q."/>
            <person name="Li W."/>
            <person name="Guo W."/>
            <person name="Chen H."/>
            <person name="Chen S."/>
            <person name="Zhou L."/>
            <person name="Zhou L."/>
            <person name="Ni X."/>
            <person name="Tian J."/>
            <person name="Zhou Y."/>
            <person name="Sheng Y."/>
            <person name="Liu T."/>
            <person name="Pan Y."/>
            <person name="Xia L."/>
            <person name="Li J."/>
            <person name="Zhao F."/>
            <person name="Cao W."/>
        </authorList>
    </citation>
    <scope>NUCLEOTIDE SEQUENCE</scope>
    <source>
        <strain evidence="2">Rsan-2018</strain>
        <tissue evidence="2">Larvae</tissue>
    </source>
</reference>
<evidence type="ECO:0000313" key="3">
    <source>
        <dbReference type="Proteomes" id="UP000821837"/>
    </source>
</evidence>